<comment type="caution">
    <text evidence="10">The sequence shown here is derived from an EMBL/GenBank/DDBJ whole genome shotgun (WGS) entry which is preliminary data.</text>
</comment>
<feature type="domain" description="Helicase C-terminal" evidence="8">
    <location>
        <begin position="255"/>
        <end position="423"/>
    </location>
</feature>
<dbReference type="SUPFAM" id="SSF52540">
    <property type="entry name" value="P-loop containing nucleoside triphosphate hydrolases"/>
    <property type="match status" value="1"/>
</dbReference>
<dbReference type="InterPro" id="IPR014001">
    <property type="entry name" value="Helicase_ATP-bd"/>
</dbReference>
<dbReference type="AlphaFoldDB" id="A0A9P3H120"/>
<feature type="short sequence motif" description="Q motif" evidence="6">
    <location>
        <begin position="43"/>
        <end position="71"/>
    </location>
</feature>
<dbReference type="CDD" id="cd17963">
    <property type="entry name" value="DEADc_DDX19_DDX25"/>
    <property type="match status" value="1"/>
</dbReference>
<proteinExistence type="predicted"/>
<dbReference type="InterPro" id="IPR011545">
    <property type="entry name" value="DEAD/DEAH_box_helicase_dom"/>
</dbReference>
<dbReference type="PANTHER" id="PTHR47958">
    <property type="entry name" value="ATP-DEPENDENT RNA HELICASE DBP3"/>
    <property type="match status" value="1"/>
</dbReference>
<dbReference type="EC" id="3.6.4.13" evidence="1"/>
<feature type="domain" description="Helicase ATP-binding" evidence="7">
    <location>
        <begin position="76"/>
        <end position="243"/>
    </location>
</feature>
<keyword evidence="3" id="KW-0378">Hydrolase</keyword>
<evidence type="ECO:0000256" key="6">
    <source>
        <dbReference type="PROSITE-ProRule" id="PRU00552"/>
    </source>
</evidence>
<evidence type="ECO:0000259" key="9">
    <source>
        <dbReference type="PROSITE" id="PS51195"/>
    </source>
</evidence>
<reference evidence="10" key="1">
    <citation type="submission" date="2021-11" db="EMBL/GenBank/DDBJ databases">
        <authorList>
            <person name="Herlambang A."/>
            <person name="Guo Y."/>
            <person name="Takashima Y."/>
            <person name="Nishizawa T."/>
        </authorList>
    </citation>
    <scope>NUCLEOTIDE SEQUENCE</scope>
    <source>
        <strain evidence="10">E1425</strain>
    </source>
</reference>
<dbReference type="EMBL" id="BQFW01000001">
    <property type="protein sequence ID" value="GJJ68148.1"/>
    <property type="molecule type" value="Genomic_DNA"/>
</dbReference>
<sequence length="447" mass="49625">MMYTSSSSTQPAALTENADQLLLSEYDVIIHQQDKNSPLYSVSSFEDLQLSDELLQGVYNMKFTKPSKIQASALPLLLRDPPENLIAQSQSGTGKTAAFSLAILSRVQASDPATQAMVVAPTRELARQIVEVMKELGRFSPVTVTEVIPGGGVYDRKIGGHIVVGTPGTMLRLIQSKALGVARLRMLALDEADIMLDIQSLGAQTMQIKRRVPEATQLIFFSATWAENIVNFARQFMGSGANEIRLQVNELTISNIKQFFIDCNDELDRFEILVDLYGLMTVSQSMIFVHRKDNAEKIAEMMTSRHHHVSFLHGGLDVGERDRRMDDFRAGRSKVLISTNVLARGLDVCNVNLVINYDLPVGGKGLADHDAYLHRIGRTGRFGRRGITINFVHDEPSYEILSQIQTYFGCNIIKLPTQLDSRDGVTADQKAGRSERMEDFLKAAMKG</sequence>
<dbReference type="PROSITE" id="PS51192">
    <property type="entry name" value="HELICASE_ATP_BIND_1"/>
    <property type="match status" value="1"/>
</dbReference>
<dbReference type="GO" id="GO:0003676">
    <property type="term" value="F:nucleic acid binding"/>
    <property type="evidence" value="ECO:0007669"/>
    <property type="project" value="InterPro"/>
</dbReference>
<dbReference type="SMART" id="SM00490">
    <property type="entry name" value="HELICc"/>
    <property type="match status" value="1"/>
</dbReference>
<evidence type="ECO:0000256" key="2">
    <source>
        <dbReference type="ARBA" id="ARBA00022741"/>
    </source>
</evidence>
<evidence type="ECO:0000313" key="11">
    <source>
        <dbReference type="Proteomes" id="UP000827284"/>
    </source>
</evidence>
<dbReference type="Proteomes" id="UP000827284">
    <property type="component" value="Unassembled WGS sequence"/>
</dbReference>
<evidence type="ECO:0000256" key="5">
    <source>
        <dbReference type="ARBA" id="ARBA00022840"/>
    </source>
</evidence>
<dbReference type="GO" id="GO:0005524">
    <property type="term" value="F:ATP binding"/>
    <property type="evidence" value="ECO:0007669"/>
    <property type="project" value="UniProtKB-KW"/>
</dbReference>
<dbReference type="PROSITE" id="PS51194">
    <property type="entry name" value="HELICASE_CTER"/>
    <property type="match status" value="1"/>
</dbReference>
<gene>
    <name evidence="10" type="ORF">EMPS_00494</name>
</gene>
<organism evidence="10 11">
    <name type="scientific">Entomortierella parvispora</name>
    <dbReference type="NCBI Taxonomy" id="205924"/>
    <lineage>
        <taxon>Eukaryota</taxon>
        <taxon>Fungi</taxon>
        <taxon>Fungi incertae sedis</taxon>
        <taxon>Mucoromycota</taxon>
        <taxon>Mortierellomycotina</taxon>
        <taxon>Mortierellomycetes</taxon>
        <taxon>Mortierellales</taxon>
        <taxon>Mortierellaceae</taxon>
        <taxon>Entomortierella</taxon>
    </lineage>
</organism>
<dbReference type="GO" id="GO:0016787">
    <property type="term" value="F:hydrolase activity"/>
    <property type="evidence" value="ECO:0007669"/>
    <property type="project" value="UniProtKB-KW"/>
</dbReference>
<dbReference type="GO" id="GO:0003724">
    <property type="term" value="F:RNA helicase activity"/>
    <property type="evidence" value="ECO:0007669"/>
    <property type="project" value="UniProtKB-EC"/>
</dbReference>
<feature type="domain" description="DEAD-box RNA helicase Q" evidence="9">
    <location>
        <begin position="43"/>
        <end position="71"/>
    </location>
</feature>
<dbReference type="InterPro" id="IPR001650">
    <property type="entry name" value="Helicase_C-like"/>
</dbReference>
<keyword evidence="5" id="KW-0067">ATP-binding</keyword>
<name>A0A9P3H120_9FUNG</name>
<dbReference type="SMART" id="SM00487">
    <property type="entry name" value="DEXDc"/>
    <property type="match status" value="1"/>
</dbReference>
<keyword evidence="4 10" id="KW-0347">Helicase</keyword>
<dbReference type="OrthoDB" id="10265785at2759"/>
<dbReference type="Pfam" id="PF00271">
    <property type="entry name" value="Helicase_C"/>
    <property type="match status" value="1"/>
</dbReference>
<dbReference type="PROSITE" id="PS51195">
    <property type="entry name" value="Q_MOTIF"/>
    <property type="match status" value="1"/>
</dbReference>
<dbReference type="InterPro" id="IPR027417">
    <property type="entry name" value="P-loop_NTPase"/>
</dbReference>
<reference evidence="10" key="2">
    <citation type="journal article" date="2022" name="Microbiol. Resour. Announc.">
        <title>Whole-Genome Sequence of Entomortierella parvispora E1425, a Mucoromycotan Fungus Associated with Burkholderiaceae-Related Endosymbiotic Bacteria.</title>
        <authorList>
            <person name="Herlambang A."/>
            <person name="Guo Y."/>
            <person name="Takashima Y."/>
            <person name="Narisawa K."/>
            <person name="Ohta H."/>
            <person name="Nishizawa T."/>
        </authorList>
    </citation>
    <scope>NUCLEOTIDE SEQUENCE</scope>
    <source>
        <strain evidence="10">E1425</strain>
    </source>
</reference>
<protein>
    <recommendedName>
        <fullName evidence="1">RNA helicase</fullName>
        <ecNumber evidence="1">3.6.4.13</ecNumber>
    </recommendedName>
</protein>
<evidence type="ECO:0000256" key="1">
    <source>
        <dbReference type="ARBA" id="ARBA00012552"/>
    </source>
</evidence>
<dbReference type="Gene3D" id="3.40.50.300">
    <property type="entry name" value="P-loop containing nucleotide triphosphate hydrolases"/>
    <property type="match status" value="2"/>
</dbReference>
<evidence type="ECO:0000256" key="4">
    <source>
        <dbReference type="ARBA" id="ARBA00022806"/>
    </source>
</evidence>
<evidence type="ECO:0000259" key="8">
    <source>
        <dbReference type="PROSITE" id="PS51194"/>
    </source>
</evidence>
<dbReference type="InterPro" id="IPR014014">
    <property type="entry name" value="RNA_helicase_DEAD_Q_motif"/>
</dbReference>
<dbReference type="CDD" id="cd18787">
    <property type="entry name" value="SF2_C_DEAD"/>
    <property type="match status" value="1"/>
</dbReference>
<keyword evidence="2" id="KW-0547">Nucleotide-binding</keyword>
<evidence type="ECO:0000259" key="7">
    <source>
        <dbReference type="PROSITE" id="PS51192"/>
    </source>
</evidence>
<dbReference type="Pfam" id="PF00270">
    <property type="entry name" value="DEAD"/>
    <property type="match status" value="1"/>
</dbReference>
<accession>A0A9P3H120</accession>
<evidence type="ECO:0000256" key="3">
    <source>
        <dbReference type="ARBA" id="ARBA00022801"/>
    </source>
</evidence>
<evidence type="ECO:0000313" key="10">
    <source>
        <dbReference type="EMBL" id="GJJ68148.1"/>
    </source>
</evidence>
<keyword evidence="11" id="KW-1185">Reference proteome</keyword>